<keyword evidence="1" id="KW-0472">Membrane</keyword>
<gene>
    <name evidence="2" type="ORF">Q5761_08110</name>
</gene>
<accession>A0ABZ0QLP1</accession>
<dbReference type="RefSeq" id="WP_135225770.1">
    <property type="nucleotide sequence ID" value="NZ_CP132508.1"/>
</dbReference>
<keyword evidence="1" id="KW-0812">Transmembrane</keyword>
<feature type="transmembrane region" description="Helical" evidence="1">
    <location>
        <begin position="6"/>
        <end position="25"/>
    </location>
</feature>
<keyword evidence="2" id="KW-0418">Kinase</keyword>
<dbReference type="Proteomes" id="UP001304683">
    <property type="component" value="Chromosome"/>
</dbReference>
<evidence type="ECO:0000313" key="2">
    <source>
        <dbReference type="EMBL" id="WPD18336.1"/>
    </source>
</evidence>
<sequence length="38" mass="4664">MPTLWPWVITWGLILASGIALWLFVRRAHYQRNRRDRL</sequence>
<evidence type="ECO:0000313" key="3">
    <source>
        <dbReference type="Proteomes" id="UP001304683"/>
    </source>
</evidence>
<keyword evidence="1" id="KW-1133">Transmembrane helix</keyword>
<reference evidence="2 3" key="1">
    <citation type="submission" date="2023-08" db="EMBL/GenBank/DDBJ databases">
        <title>Genome sequence of Thermaerobacter compostii strain Ins1, a spore-forming filamentous bacterium isolated from a deep geothermal reservoir.</title>
        <authorList>
            <person name="Bregnard D."/>
            <person name="Gonzalez D."/>
            <person name="Junier P."/>
        </authorList>
    </citation>
    <scope>NUCLEOTIDE SEQUENCE [LARGE SCALE GENOMIC DNA]</scope>
    <source>
        <strain evidence="2 3">Ins1</strain>
    </source>
</reference>
<name>A0ABZ0QLP1_9FIRM</name>
<protein>
    <submittedName>
        <fullName evidence="2">Histidine kinase</fullName>
    </submittedName>
</protein>
<dbReference type="GO" id="GO:0016301">
    <property type="term" value="F:kinase activity"/>
    <property type="evidence" value="ECO:0007669"/>
    <property type="project" value="UniProtKB-KW"/>
</dbReference>
<keyword evidence="3" id="KW-1185">Reference proteome</keyword>
<proteinExistence type="predicted"/>
<dbReference type="EMBL" id="CP132508">
    <property type="protein sequence ID" value="WPD18336.1"/>
    <property type="molecule type" value="Genomic_DNA"/>
</dbReference>
<organism evidence="2 3">
    <name type="scientific">Thermaerobacter composti</name>
    <dbReference type="NCBI Taxonomy" id="554949"/>
    <lineage>
        <taxon>Bacteria</taxon>
        <taxon>Bacillati</taxon>
        <taxon>Bacillota</taxon>
        <taxon>Clostridia</taxon>
        <taxon>Eubacteriales</taxon>
        <taxon>Clostridiales Family XVII. Incertae Sedis</taxon>
        <taxon>Thermaerobacter</taxon>
    </lineage>
</organism>
<evidence type="ECO:0000256" key="1">
    <source>
        <dbReference type="SAM" id="Phobius"/>
    </source>
</evidence>
<keyword evidence="2" id="KW-0808">Transferase</keyword>